<dbReference type="AlphaFoldDB" id="A0A133V2Q5"/>
<evidence type="ECO:0000313" key="1">
    <source>
        <dbReference type="EMBL" id="KXB00720.1"/>
    </source>
</evidence>
<sequence length="86" mass="10004">MSENHKEPSLKEKAKEIQSARNEKWGSAWGDWHPVSFVDHAIAKVKRAHNVLGDEDEVEECLIDTHNYLNRLKEKILKEEIERDGP</sequence>
<evidence type="ECO:0000313" key="2">
    <source>
        <dbReference type="Proteomes" id="UP000070341"/>
    </source>
</evidence>
<reference evidence="1 2" key="1">
    <citation type="journal article" date="2016" name="Sci. Rep.">
        <title>Metabolic traits of an uncultured archaeal lineage -MSBL1- from brine pools of the Red Sea.</title>
        <authorList>
            <person name="Mwirichia R."/>
            <person name="Alam I."/>
            <person name="Rashid M."/>
            <person name="Vinu M."/>
            <person name="Ba-Alawi W."/>
            <person name="Anthony Kamau A."/>
            <person name="Kamanda Ngugi D."/>
            <person name="Goker M."/>
            <person name="Klenk H.P."/>
            <person name="Bajic V."/>
            <person name="Stingl U."/>
        </authorList>
    </citation>
    <scope>NUCLEOTIDE SEQUENCE [LARGE SCALE GENOMIC DNA]</scope>
    <source>
        <strain evidence="1">SCGC-AAA259M10</strain>
    </source>
</reference>
<name>A0A133V2Q5_9EURY</name>
<keyword evidence="2" id="KW-1185">Reference proteome</keyword>
<protein>
    <submittedName>
        <fullName evidence="1">Uncharacterized protein</fullName>
    </submittedName>
</protein>
<dbReference type="Proteomes" id="UP000070341">
    <property type="component" value="Unassembled WGS sequence"/>
</dbReference>
<gene>
    <name evidence="1" type="ORF">AKJ40_00740</name>
</gene>
<comment type="caution">
    <text evidence="1">The sequence shown here is derived from an EMBL/GenBank/DDBJ whole genome shotgun (WGS) entry which is preliminary data.</text>
</comment>
<proteinExistence type="predicted"/>
<dbReference type="EMBL" id="LHXU01000005">
    <property type="protein sequence ID" value="KXB00720.1"/>
    <property type="molecule type" value="Genomic_DNA"/>
</dbReference>
<organism evidence="1 2">
    <name type="scientific">candidate division MSBL1 archaeon SCGC-AAA259M10</name>
    <dbReference type="NCBI Taxonomy" id="1698270"/>
    <lineage>
        <taxon>Archaea</taxon>
        <taxon>Methanobacteriati</taxon>
        <taxon>Methanobacteriota</taxon>
        <taxon>candidate division MSBL1</taxon>
    </lineage>
</organism>
<accession>A0A133V2Q5</accession>